<dbReference type="EMBL" id="CP068393">
    <property type="protein sequence ID" value="QUC66744.1"/>
    <property type="molecule type" value="Genomic_DNA"/>
</dbReference>
<organism evidence="1 2">
    <name type="scientific">Aristaeella hokkaidonensis</name>
    <dbReference type="NCBI Taxonomy" id="3046382"/>
    <lineage>
        <taxon>Bacteria</taxon>
        <taxon>Bacillati</taxon>
        <taxon>Bacillota</taxon>
        <taxon>Clostridia</taxon>
        <taxon>Eubacteriales</taxon>
        <taxon>Aristaeellaceae</taxon>
        <taxon>Aristaeella</taxon>
    </lineage>
</organism>
<evidence type="ECO:0000313" key="1">
    <source>
        <dbReference type="EMBL" id="QUC66744.1"/>
    </source>
</evidence>
<protein>
    <submittedName>
        <fullName evidence="1">Peptidoglycan-binding protein</fullName>
    </submittedName>
</protein>
<name>A0AC61MVU3_9FIRM</name>
<reference evidence="1" key="1">
    <citation type="submission" date="2021-01" db="EMBL/GenBank/DDBJ databases">
        <title>Complete genome sequence of Clostridiales bacterium R-7.</title>
        <authorList>
            <person name="Mahoney-Kurpe S.C."/>
            <person name="Palevich N."/>
            <person name="Koike S."/>
            <person name="Moon C.D."/>
            <person name="Attwood G.T."/>
        </authorList>
    </citation>
    <scope>NUCLEOTIDE SEQUENCE</scope>
    <source>
        <strain evidence="1">R-7</strain>
    </source>
</reference>
<keyword evidence="2" id="KW-1185">Reference proteome</keyword>
<dbReference type="Proteomes" id="UP000682782">
    <property type="component" value="Chromosome"/>
</dbReference>
<gene>
    <name evidence="1" type="ORF">JYE49_12950</name>
</gene>
<accession>A0AC61MVU3</accession>
<sequence length="408" mass="43648">MDLMKTLLIYMSATMALAVNSTAAPKETPVPTPAATAIVETVDTQAENPEKVPAVAVTNAAKPTAQITPAPVPTITPNVKAYHNLTMGTKGKEVKKLQEKLIEKGYLPEGSADGAYGRQTYNAVKKFQYYNGLKADGIAGRATQTNLFENPEMVDNPEKTEETETPAPEANSVVMLATPAPAETAAPEATDAPEPEATADEVPATDVPATDAPVTETPAGEAEATAEPEPTAEPEKTEEPKEETKQTAEDVPEDIEDIDLDAEEYEIINALVALNEADGPLEFIATEDGVPVTAKPRVSQCKDKIRISLDDLCKCVEGWKLTDDGVGTVVLEAAGYTLALYDENQGCTATVNGTQITIAEDDYDFVSEGHFINAQFLATALKGEAAWDKEENTLMLRIRDKDAVQYAD</sequence>
<evidence type="ECO:0000313" key="2">
    <source>
        <dbReference type="Proteomes" id="UP000682782"/>
    </source>
</evidence>
<proteinExistence type="predicted"/>